<reference evidence="2 3" key="1">
    <citation type="journal article" date="2019" name="Sci. Rep.">
        <title>A high-quality genome of Eragrostis curvula grass provides insights into Poaceae evolution and supports new strategies to enhance forage quality.</title>
        <authorList>
            <person name="Carballo J."/>
            <person name="Santos B.A.C.M."/>
            <person name="Zappacosta D."/>
            <person name="Garbus I."/>
            <person name="Selva J.P."/>
            <person name="Gallo C.A."/>
            <person name="Diaz A."/>
            <person name="Albertini E."/>
            <person name="Caccamo M."/>
            <person name="Echenique V."/>
        </authorList>
    </citation>
    <scope>NUCLEOTIDE SEQUENCE [LARGE SCALE GENOMIC DNA]</scope>
    <source>
        <strain evidence="3">cv. Victoria</strain>
        <tissue evidence="2">Leaf</tissue>
    </source>
</reference>
<comment type="caution">
    <text evidence="2">The sequence shown here is derived from an EMBL/GenBank/DDBJ whole genome shotgun (WGS) entry which is preliminary data.</text>
</comment>
<accession>A0A5J9VWH0</accession>
<gene>
    <name evidence="2" type="ORF">EJB05_14249</name>
</gene>
<feature type="domain" description="F-box" evidence="1">
    <location>
        <begin position="33"/>
        <end position="75"/>
    </location>
</feature>
<dbReference type="SUPFAM" id="SSF81383">
    <property type="entry name" value="F-box domain"/>
    <property type="match status" value="1"/>
</dbReference>
<evidence type="ECO:0000313" key="3">
    <source>
        <dbReference type="Proteomes" id="UP000324897"/>
    </source>
</evidence>
<dbReference type="InterPro" id="IPR001810">
    <property type="entry name" value="F-box_dom"/>
</dbReference>
<protein>
    <recommendedName>
        <fullName evidence="1">F-box domain-containing protein</fullName>
    </recommendedName>
</protein>
<dbReference type="InterPro" id="IPR036047">
    <property type="entry name" value="F-box-like_dom_sf"/>
</dbReference>
<dbReference type="Gene3D" id="1.20.1280.50">
    <property type="match status" value="1"/>
</dbReference>
<organism evidence="2 3">
    <name type="scientific">Eragrostis curvula</name>
    <name type="common">weeping love grass</name>
    <dbReference type="NCBI Taxonomy" id="38414"/>
    <lineage>
        <taxon>Eukaryota</taxon>
        <taxon>Viridiplantae</taxon>
        <taxon>Streptophyta</taxon>
        <taxon>Embryophyta</taxon>
        <taxon>Tracheophyta</taxon>
        <taxon>Spermatophyta</taxon>
        <taxon>Magnoliopsida</taxon>
        <taxon>Liliopsida</taxon>
        <taxon>Poales</taxon>
        <taxon>Poaceae</taxon>
        <taxon>PACMAD clade</taxon>
        <taxon>Chloridoideae</taxon>
        <taxon>Eragrostideae</taxon>
        <taxon>Eragrostidinae</taxon>
        <taxon>Eragrostis</taxon>
    </lineage>
</organism>
<dbReference type="Pfam" id="PF00646">
    <property type="entry name" value="F-box"/>
    <property type="match status" value="1"/>
</dbReference>
<dbReference type="PANTHER" id="PTHR32133">
    <property type="entry name" value="OS07G0120400 PROTEIN"/>
    <property type="match status" value="1"/>
</dbReference>
<proteinExistence type="predicted"/>
<dbReference type="AlphaFoldDB" id="A0A5J9VWH0"/>
<dbReference type="Gramene" id="TVU40772">
    <property type="protein sequence ID" value="TVU40772"/>
    <property type="gene ID" value="EJB05_14249"/>
</dbReference>
<keyword evidence="3" id="KW-1185">Reference proteome</keyword>
<sequence>MILMSRCCSCVYSPRPQSQISVLTLLHIDFRPELNHDAVTEILLRLPPDEPACLVHAALVCKPWHRILKDPAFTRRYREFHRTPPLLGFLHSTYNKDLKCTIPRFVPTTTTPPFPNPPPDCYNSLVEDCRHGRVLLLGPLV</sequence>
<dbReference type="EMBL" id="RWGY01000007">
    <property type="protein sequence ID" value="TVU40772.1"/>
    <property type="molecule type" value="Genomic_DNA"/>
</dbReference>
<feature type="non-terminal residue" evidence="2">
    <location>
        <position position="1"/>
    </location>
</feature>
<dbReference type="OrthoDB" id="687793at2759"/>
<dbReference type="Proteomes" id="UP000324897">
    <property type="component" value="Chromosome 4"/>
</dbReference>
<evidence type="ECO:0000259" key="1">
    <source>
        <dbReference type="Pfam" id="PF00646"/>
    </source>
</evidence>
<evidence type="ECO:0000313" key="2">
    <source>
        <dbReference type="EMBL" id="TVU40772.1"/>
    </source>
</evidence>
<name>A0A5J9VWH0_9POAL</name>